<dbReference type="Pfam" id="PF04828">
    <property type="entry name" value="GFA"/>
    <property type="match status" value="1"/>
</dbReference>
<comment type="caution">
    <text evidence="5">The sequence shown here is derived from an EMBL/GenBank/DDBJ whole genome shotgun (WGS) entry which is preliminary data.</text>
</comment>
<organism evidence="5 6">
    <name type="scientific">Luteimonas wenzhouensis</name>
    <dbReference type="NCBI Taxonomy" id="2599615"/>
    <lineage>
        <taxon>Bacteria</taxon>
        <taxon>Pseudomonadati</taxon>
        <taxon>Pseudomonadota</taxon>
        <taxon>Gammaproteobacteria</taxon>
        <taxon>Lysobacterales</taxon>
        <taxon>Lysobacteraceae</taxon>
        <taxon>Luteimonas</taxon>
    </lineage>
</organism>
<dbReference type="InterPro" id="IPR011057">
    <property type="entry name" value="Mss4-like_sf"/>
</dbReference>
<evidence type="ECO:0000256" key="1">
    <source>
        <dbReference type="ARBA" id="ARBA00005495"/>
    </source>
</evidence>
<dbReference type="RefSeq" id="WP_146312725.1">
    <property type="nucleotide sequence ID" value="NZ_VOHE01000004.1"/>
</dbReference>
<protein>
    <submittedName>
        <fullName evidence="5">GFA family protein</fullName>
    </submittedName>
</protein>
<proteinExistence type="inferred from homology"/>
<keyword evidence="2" id="KW-0479">Metal-binding</keyword>
<evidence type="ECO:0000256" key="2">
    <source>
        <dbReference type="ARBA" id="ARBA00022723"/>
    </source>
</evidence>
<dbReference type="SUPFAM" id="SSF51316">
    <property type="entry name" value="Mss4-like"/>
    <property type="match status" value="1"/>
</dbReference>
<evidence type="ECO:0000259" key="4">
    <source>
        <dbReference type="PROSITE" id="PS51891"/>
    </source>
</evidence>
<dbReference type="PANTHER" id="PTHR28620:SF1">
    <property type="entry name" value="CENP-V_GFA DOMAIN-CONTAINING PROTEIN"/>
    <property type="match status" value="1"/>
</dbReference>
<keyword evidence="6" id="KW-1185">Reference proteome</keyword>
<dbReference type="EMBL" id="VOHE01000004">
    <property type="protein sequence ID" value="TWT18905.1"/>
    <property type="molecule type" value="Genomic_DNA"/>
</dbReference>
<accession>A0A5C5U030</accession>
<dbReference type="Gene3D" id="2.170.150.70">
    <property type="match status" value="1"/>
</dbReference>
<dbReference type="InterPro" id="IPR006913">
    <property type="entry name" value="CENP-V/GFA"/>
</dbReference>
<gene>
    <name evidence="5" type="ORF">FQY79_09750</name>
</gene>
<dbReference type="OrthoDB" id="9805575at2"/>
<dbReference type="GO" id="GO:0046872">
    <property type="term" value="F:metal ion binding"/>
    <property type="evidence" value="ECO:0007669"/>
    <property type="project" value="UniProtKB-KW"/>
</dbReference>
<name>A0A5C5U030_9GAMM</name>
<evidence type="ECO:0000256" key="3">
    <source>
        <dbReference type="ARBA" id="ARBA00022833"/>
    </source>
</evidence>
<dbReference type="AlphaFoldDB" id="A0A5C5U030"/>
<evidence type="ECO:0000313" key="5">
    <source>
        <dbReference type="EMBL" id="TWT18905.1"/>
    </source>
</evidence>
<dbReference type="PANTHER" id="PTHR28620">
    <property type="entry name" value="CENTROMERE PROTEIN V"/>
    <property type="match status" value="1"/>
</dbReference>
<sequence>MLETRHGSCHCGQVRFRCTLDLAPQGERSPQLRPGPWYATNLRCTCSYCRKTRIWKAHVPAEAFELLEGAGLGRYRFGSGTIEHCFCRNCGTTTFSRADFEVMGGPFVCVNVARLDDVPFEALDRAPVRLEDGANDDWEAIPAHAGWL</sequence>
<dbReference type="Proteomes" id="UP000315949">
    <property type="component" value="Unassembled WGS sequence"/>
</dbReference>
<keyword evidence="3" id="KW-0862">Zinc</keyword>
<evidence type="ECO:0000313" key="6">
    <source>
        <dbReference type="Proteomes" id="UP000315949"/>
    </source>
</evidence>
<dbReference type="GO" id="GO:0016846">
    <property type="term" value="F:carbon-sulfur lyase activity"/>
    <property type="evidence" value="ECO:0007669"/>
    <property type="project" value="InterPro"/>
</dbReference>
<reference evidence="5 6" key="1">
    <citation type="submission" date="2019-07" db="EMBL/GenBank/DDBJ databases">
        <title>Luteimonas sp. YD-1 nov., isolated from acidic soil.</title>
        <authorList>
            <person name="Zhou J."/>
        </authorList>
    </citation>
    <scope>NUCLEOTIDE SEQUENCE [LARGE SCALE GENOMIC DNA]</scope>
    <source>
        <strain evidence="5 6">YD-1</strain>
    </source>
</reference>
<feature type="domain" description="CENP-V/GFA" evidence="4">
    <location>
        <begin position="5"/>
        <end position="139"/>
    </location>
</feature>
<dbReference type="InterPro" id="IPR052355">
    <property type="entry name" value="CENP-V-like"/>
</dbReference>
<comment type="similarity">
    <text evidence="1">Belongs to the Gfa family.</text>
</comment>
<dbReference type="PROSITE" id="PS51891">
    <property type="entry name" value="CENP_V_GFA"/>
    <property type="match status" value="1"/>
</dbReference>